<dbReference type="Proteomes" id="UP001501523">
    <property type="component" value="Unassembled WGS sequence"/>
</dbReference>
<evidence type="ECO:0000313" key="2">
    <source>
        <dbReference type="Proteomes" id="UP001501523"/>
    </source>
</evidence>
<comment type="caution">
    <text evidence="1">The sequence shown here is derived from an EMBL/GenBank/DDBJ whole genome shotgun (WGS) entry which is preliminary data.</text>
</comment>
<name>A0ABN1IQD3_9GAMM</name>
<proteinExistence type="predicted"/>
<organism evidence="1 2">
    <name type="scientific">Dokdonella soli</name>
    <dbReference type="NCBI Taxonomy" id="529810"/>
    <lineage>
        <taxon>Bacteria</taxon>
        <taxon>Pseudomonadati</taxon>
        <taxon>Pseudomonadota</taxon>
        <taxon>Gammaproteobacteria</taxon>
        <taxon>Lysobacterales</taxon>
        <taxon>Rhodanobacteraceae</taxon>
        <taxon>Dokdonella</taxon>
    </lineage>
</organism>
<gene>
    <name evidence="1" type="ORF">GCM10009105_27660</name>
</gene>
<sequence length="60" mass="6973">MTHEVDVIDLNGNRRSVSSERDRLQQAMFECLLYADDDEAWNAIADRLAARRGHLREVSR</sequence>
<reference evidence="1 2" key="1">
    <citation type="journal article" date="2019" name="Int. J. Syst. Evol. Microbiol.">
        <title>The Global Catalogue of Microorganisms (GCM) 10K type strain sequencing project: providing services to taxonomists for standard genome sequencing and annotation.</title>
        <authorList>
            <consortium name="The Broad Institute Genomics Platform"/>
            <consortium name="The Broad Institute Genome Sequencing Center for Infectious Disease"/>
            <person name="Wu L."/>
            <person name="Ma J."/>
        </authorList>
    </citation>
    <scope>NUCLEOTIDE SEQUENCE [LARGE SCALE GENOMIC DNA]</scope>
    <source>
        <strain evidence="1 2">JCM 15421</strain>
    </source>
</reference>
<evidence type="ECO:0000313" key="1">
    <source>
        <dbReference type="EMBL" id="GAA0719249.1"/>
    </source>
</evidence>
<protein>
    <submittedName>
        <fullName evidence="1">Uncharacterized protein</fullName>
    </submittedName>
</protein>
<dbReference type="EMBL" id="BAAAEU010000023">
    <property type="protein sequence ID" value="GAA0719249.1"/>
    <property type="molecule type" value="Genomic_DNA"/>
</dbReference>
<keyword evidence="2" id="KW-1185">Reference proteome</keyword>
<accession>A0ABN1IQD3</accession>